<dbReference type="RefSeq" id="WP_073137051.1">
    <property type="nucleotide sequence ID" value="NZ_FQWQ01000002.1"/>
</dbReference>
<dbReference type="Pfam" id="PF14905">
    <property type="entry name" value="OMP_b-brl_3"/>
    <property type="match status" value="1"/>
</dbReference>
<keyword evidence="8" id="KW-0732">Signal</keyword>
<dbReference type="SUPFAM" id="SSF49464">
    <property type="entry name" value="Carboxypeptidase regulatory domain-like"/>
    <property type="match status" value="1"/>
</dbReference>
<evidence type="ECO:0000259" key="9">
    <source>
        <dbReference type="Pfam" id="PF07715"/>
    </source>
</evidence>
<feature type="domain" description="Outer membrane protein beta-barrel" evidence="10">
    <location>
        <begin position="462"/>
        <end position="892"/>
    </location>
</feature>
<dbReference type="Gene3D" id="2.60.40.1120">
    <property type="entry name" value="Carboxypeptidase-like, regulatory domain"/>
    <property type="match status" value="1"/>
</dbReference>
<dbReference type="InterPro" id="IPR036942">
    <property type="entry name" value="Beta-barrel_TonB_sf"/>
</dbReference>
<dbReference type="PANTHER" id="PTHR40980">
    <property type="entry name" value="PLUG DOMAIN-CONTAINING PROTEIN"/>
    <property type="match status" value="1"/>
</dbReference>
<evidence type="ECO:0000313" key="12">
    <source>
        <dbReference type="Proteomes" id="UP000184212"/>
    </source>
</evidence>
<dbReference type="Pfam" id="PF07715">
    <property type="entry name" value="Plug"/>
    <property type="match status" value="1"/>
</dbReference>
<protein>
    <submittedName>
        <fullName evidence="11">TonB-dependent receptor</fullName>
    </submittedName>
</protein>
<accession>A0A1M5SCZ5</accession>
<comment type="subcellular location">
    <subcellularLocation>
        <location evidence="1 7">Cell outer membrane</location>
        <topology evidence="1 7">Multi-pass membrane protein</topology>
    </subcellularLocation>
</comment>
<keyword evidence="11" id="KW-0675">Receptor</keyword>
<feature type="signal peptide" evidence="8">
    <location>
        <begin position="1"/>
        <end position="19"/>
    </location>
</feature>
<evidence type="ECO:0000259" key="10">
    <source>
        <dbReference type="Pfam" id="PF14905"/>
    </source>
</evidence>
<dbReference type="OrthoDB" id="8727862at2"/>
<dbReference type="Gene3D" id="2.170.130.10">
    <property type="entry name" value="TonB-dependent receptor, plug domain"/>
    <property type="match status" value="1"/>
</dbReference>
<keyword evidence="4 7" id="KW-0812">Transmembrane</keyword>
<evidence type="ECO:0000256" key="7">
    <source>
        <dbReference type="PROSITE-ProRule" id="PRU01360"/>
    </source>
</evidence>
<keyword evidence="3 7" id="KW-1134">Transmembrane beta strand</keyword>
<keyword evidence="2 7" id="KW-0813">Transport</keyword>
<dbReference type="Proteomes" id="UP000184212">
    <property type="component" value="Unassembled WGS sequence"/>
</dbReference>
<evidence type="ECO:0000256" key="8">
    <source>
        <dbReference type="SAM" id="SignalP"/>
    </source>
</evidence>
<dbReference type="GO" id="GO:0009279">
    <property type="term" value="C:cell outer membrane"/>
    <property type="evidence" value="ECO:0007669"/>
    <property type="project" value="UniProtKB-SubCell"/>
</dbReference>
<keyword evidence="12" id="KW-1185">Reference proteome</keyword>
<evidence type="ECO:0000256" key="6">
    <source>
        <dbReference type="ARBA" id="ARBA00023237"/>
    </source>
</evidence>
<proteinExistence type="inferred from homology"/>
<dbReference type="PROSITE" id="PS52016">
    <property type="entry name" value="TONB_DEPENDENT_REC_3"/>
    <property type="match status" value="1"/>
</dbReference>
<sequence length="927" mass="104128">MKQIALVAAFLLMCCHAKAATVKGKLLDENKEPLTGAIILLDAGKGLYALAGLDGTYIIKNVPVGTHTITVSFIGYLTQEKTITMTGESDAATIDFQLAQDSKVLNEVVVSGKAEAGSDAEARLTERNASQVVNVMSAKAISILPDLSVANLVQRMSGLTVQRNSNGDPQYVIVRGMDKRYSYTLVNGFKIPSPDNKNRYLPLDIFPATLLERLEVYKSLTADMEGDAIGGAVNLVMKSAPDHFEVKADFQTGYNYINTLYGFDHYNASGIEKHSPRQLYGTGYAAQPDEFTQKNLEVKNNKPMPDLIGSLSIGNRFFNNRLGVLVGGSFQNSYRATKSLWFDYDVDPYGSDLPQLGSLQERHYSIHQMRSAGHARLDYKFNDRNEIKFYAGYYALDNNETRQIRSTSLKLGYNSLQGDASLGYTTRTKTTNQGILTSSLQGNHKLFGPLALAWSAVYSTASNNEPDNAKFTRSSTMQDFKETPQGAEGLSRQWLNNKDNDLTGYLNLTVQPESWGRSLLKAGAMARHKDRDGNYDIYNFMPKPTQQFQGTNWNTVSDVTWSLTNPLGATSDAQNYKAHEYIHAAYVLGKLDVERWEVNAGVRAEQTNQGFTLKNPVPGVIRDTSEHYTDVLPSLMAKYKIKPGMNLRFSYYKSISRPSFFEIVPYLYPEDGYPERGNPKLQRVRAQNVDLRLEVFPNVTDQILVGVFYKSITDPIEYTITKFGIANENSLQPNNFGNARNMGAEIDFIHYFNKFGIRANYTFTHSTITTTKQLPGPVDPNDLSKGYTTYYVNQTRPMQGQASHIGNVSLLYKNLDKGWESQLSLVYTGEKLEAISPYLNNDLYGKPIAILDFSLEKRVSKTVDVFLKATNLLNSAYQMYIKNPVYQKDNEYPYQKDPQNKTLTRRDEYYQSFRVGVRVNFSKNQNQ</sequence>
<evidence type="ECO:0000256" key="4">
    <source>
        <dbReference type="ARBA" id="ARBA00022692"/>
    </source>
</evidence>
<feature type="chain" id="PRO_5012183655" evidence="8">
    <location>
        <begin position="20"/>
        <end position="927"/>
    </location>
</feature>
<dbReference type="SUPFAM" id="SSF56935">
    <property type="entry name" value="Porins"/>
    <property type="match status" value="1"/>
</dbReference>
<dbReference type="Pfam" id="PF13715">
    <property type="entry name" value="CarbopepD_reg_2"/>
    <property type="match status" value="1"/>
</dbReference>
<dbReference type="InterPro" id="IPR039426">
    <property type="entry name" value="TonB-dep_rcpt-like"/>
</dbReference>
<organism evidence="11 12">
    <name type="scientific">Chryseolinea serpens</name>
    <dbReference type="NCBI Taxonomy" id="947013"/>
    <lineage>
        <taxon>Bacteria</taxon>
        <taxon>Pseudomonadati</taxon>
        <taxon>Bacteroidota</taxon>
        <taxon>Cytophagia</taxon>
        <taxon>Cytophagales</taxon>
        <taxon>Fulvivirgaceae</taxon>
        <taxon>Chryseolinea</taxon>
    </lineage>
</organism>
<evidence type="ECO:0000256" key="1">
    <source>
        <dbReference type="ARBA" id="ARBA00004571"/>
    </source>
</evidence>
<keyword evidence="5 7" id="KW-0472">Membrane</keyword>
<dbReference type="EMBL" id="FQWQ01000002">
    <property type="protein sequence ID" value="SHH36335.1"/>
    <property type="molecule type" value="Genomic_DNA"/>
</dbReference>
<feature type="domain" description="TonB-dependent receptor plug" evidence="9">
    <location>
        <begin position="126"/>
        <end position="232"/>
    </location>
</feature>
<dbReference type="Gene3D" id="2.40.170.20">
    <property type="entry name" value="TonB-dependent receptor, beta-barrel domain"/>
    <property type="match status" value="1"/>
</dbReference>
<dbReference type="InterPro" id="IPR012910">
    <property type="entry name" value="Plug_dom"/>
</dbReference>
<dbReference type="AlphaFoldDB" id="A0A1M5SCZ5"/>
<comment type="similarity">
    <text evidence="7">Belongs to the TonB-dependent receptor family.</text>
</comment>
<evidence type="ECO:0000256" key="3">
    <source>
        <dbReference type="ARBA" id="ARBA00022452"/>
    </source>
</evidence>
<keyword evidence="6 7" id="KW-0998">Cell outer membrane</keyword>
<dbReference type="PANTHER" id="PTHR40980:SF4">
    <property type="entry name" value="TONB-DEPENDENT RECEPTOR-LIKE BETA-BARREL DOMAIN-CONTAINING PROTEIN"/>
    <property type="match status" value="1"/>
</dbReference>
<dbReference type="InterPro" id="IPR041700">
    <property type="entry name" value="OMP_b-brl_3"/>
</dbReference>
<reference evidence="11 12" key="1">
    <citation type="submission" date="2016-11" db="EMBL/GenBank/DDBJ databases">
        <authorList>
            <person name="Jaros S."/>
            <person name="Januszkiewicz K."/>
            <person name="Wedrychowicz H."/>
        </authorList>
    </citation>
    <scope>NUCLEOTIDE SEQUENCE [LARGE SCALE GENOMIC DNA]</scope>
    <source>
        <strain evidence="11 12">DSM 24574</strain>
    </source>
</reference>
<evidence type="ECO:0000256" key="2">
    <source>
        <dbReference type="ARBA" id="ARBA00022448"/>
    </source>
</evidence>
<gene>
    <name evidence="11" type="ORF">SAMN04488109_3867</name>
</gene>
<dbReference type="STRING" id="947013.SAMN04488109_3867"/>
<dbReference type="InterPro" id="IPR037066">
    <property type="entry name" value="Plug_dom_sf"/>
</dbReference>
<evidence type="ECO:0000256" key="5">
    <source>
        <dbReference type="ARBA" id="ARBA00023136"/>
    </source>
</evidence>
<dbReference type="InterPro" id="IPR008969">
    <property type="entry name" value="CarboxyPept-like_regulatory"/>
</dbReference>
<evidence type="ECO:0000313" key="11">
    <source>
        <dbReference type="EMBL" id="SHH36335.1"/>
    </source>
</evidence>
<name>A0A1M5SCZ5_9BACT</name>